<dbReference type="PROSITE" id="PS51186">
    <property type="entry name" value="GNAT"/>
    <property type="match status" value="1"/>
</dbReference>
<dbReference type="RefSeq" id="WP_168882971.1">
    <property type="nucleotide sequence ID" value="NZ_JABAIL010000004.1"/>
</dbReference>
<reference evidence="4 5" key="1">
    <citation type="submission" date="2020-04" db="EMBL/GenBank/DDBJ databases">
        <title>Flammeovirga sp. SR4, a novel species isolated from seawater.</title>
        <authorList>
            <person name="Wang X."/>
        </authorList>
    </citation>
    <scope>NUCLEOTIDE SEQUENCE [LARGE SCALE GENOMIC DNA]</scope>
    <source>
        <strain evidence="4 5">SR4</strain>
    </source>
</reference>
<accession>A0A7X8XWF2</accession>
<evidence type="ECO:0000256" key="1">
    <source>
        <dbReference type="ARBA" id="ARBA00022679"/>
    </source>
</evidence>
<dbReference type="GO" id="GO:0008080">
    <property type="term" value="F:N-acetyltransferase activity"/>
    <property type="evidence" value="ECO:0007669"/>
    <property type="project" value="InterPro"/>
</dbReference>
<keyword evidence="1 4" id="KW-0808">Transferase</keyword>
<dbReference type="AlphaFoldDB" id="A0A7X8XWF2"/>
<evidence type="ECO:0000256" key="2">
    <source>
        <dbReference type="ARBA" id="ARBA00023315"/>
    </source>
</evidence>
<evidence type="ECO:0000313" key="4">
    <source>
        <dbReference type="EMBL" id="NLR92253.1"/>
    </source>
</evidence>
<organism evidence="4 5">
    <name type="scientific">Flammeovirga agarivorans</name>
    <dbReference type="NCBI Taxonomy" id="2726742"/>
    <lineage>
        <taxon>Bacteria</taxon>
        <taxon>Pseudomonadati</taxon>
        <taxon>Bacteroidota</taxon>
        <taxon>Cytophagia</taxon>
        <taxon>Cytophagales</taxon>
        <taxon>Flammeovirgaceae</taxon>
        <taxon>Flammeovirga</taxon>
    </lineage>
</organism>
<dbReference type="InterPro" id="IPR016181">
    <property type="entry name" value="Acyl_CoA_acyltransferase"/>
</dbReference>
<evidence type="ECO:0000259" key="3">
    <source>
        <dbReference type="PROSITE" id="PS51186"/>
    </source>
</evidence>
<dbReference type="SUPFAM" id="SSF55729">
    <property type="entry name" value="Acyl-CoA N-acyltransferases (Nat)"/>
    <property type="match status" value="1"/>
</dbReference>
<evidence type="ECO:0000313" key="5">
    <source>
        <dbReference type="Proteomes" id="UP000585050"/>
    </source>
</evidence>
<dbReference type="GO" id="GO:0005737">
    <property type="term" value="C:cytoplasm"/>
    <property type="evidence" value="ECO:0007669"/>
    <property type="project" value="TreeGrafter"/>
</dbReference>
<dbReference type="EMBL" id="JABAIL010000004">
    <property type="protein sequence ID" value="NLR92253.1"/>
    <property type="molecule type" value="Genomic_DNA"/>
</dbReference>
<gene>
    <name evidence="4" type="ORF">HGP29_13580</name>
</gene>
<dbReference type="Gene3D" id="3.40.630.30">
    <property type="match status" value="1"/>
</dbReference>
<protein>
    <submittedName>
        <fullName evidence="4">GNAT family N-acetyltransferase</fullName>
    </submittedName>
</protein>
<sequence>MITIEEAKLPSIEQITSLYKLNGWSAADKPEHLFKALQNSHTLVTAWEDEQLIGLGNAISDSYLVVYFPHLLVHPSFQGKGVGKLLMEKLMSKYEGFHMQMLTSDAEAVEFYQKMGFRKAGDTVPMWIYDGLEH</sequence>
<feature type="domain" description="N-acetyltransferase" evidence="3">
    <location>
        <begin position="2"/>
        <end position="134"/>
    </location>
</feature>
<name>A0A7X8XWF2_9BACT</name>
<dbReference type="Pfam" id="PF13673">
    <property type="entry name" value="Acetyltransf_10"/>
    <property type="match status" value="1"/>
</dbReference>
<dbReference type="Proteomes" id="UP000585050">
    <property type="component" value="Unassembled WGS sequence"/>
</dbReference>
<dbReference type="InterPro" id="IPR045039">
    <property type="entry name" value="NSI-like"/>
</dbReference>
<dbReference type="PANTHER" id="PTHR43626">
    <property type="entry name" value="ACYL-COA N-ACYLTRANSFERASE"/>
    <property type="match status" value="1"/>
</dbReference>
<keyword evidence="5" id="KW-1185">Reference proteome</keyword>
<keyword evidence="2" id="KW-0012">Acyltransferase</keyword>
<dbReference type="PANTHER" id="PTHR43626:SF4">
    <property type="entry name" value="GCN5-RELATED N-ACETYLTRANSFERASE 2, CHLOROPLASTIC"/>
    <property type="match status" value="1"/>
</dbReference>
<proteinExistence type="predicted"/>
<comment type="caution">
    <text evidence="4">The sequence shown here is derived from an EMBL/GenBank/DDBJ whole genome shotgun (WGS) entry which is preliminary data.</text>
</comment>
<dbReference type="CDD" id="cd04301">
    <property type="entry name" value="NAT_SF"/>
    <property type="match status" value="1"/>
</dbReference>
<dbReference type="InterPro" id="IPR000182">
    <property type="entry name" value="GNAT_dom"/>
</dbReference>